<dbReference type="InterPro" id="IPR020846">
    <property type="entry name" value="MFS_dom"/>
</dbReference>
<keyword evidence="1" id="KW-1133">Transmembrane helix</keyword>
<dbReference type="GO" id="GO:0005886">
    <property type="term" value="C:plasma membrane"/>
    <property type="evidence" value="ECO:0007669"/>
    <property type="project" value="TreeGrafter"/>
</dbReference>
<dbReference type="SUPFAM" id="SSF103473">
    <property type="entry name" value="MFS general substrate transporter"/>
    <property type="match status" value="1"/>
</dbReference>
<dbReference type="PANTHER" id="PTHR43129:SF1">
    <property type="entry name" value="FOSMIDOMYCIN RESISTANCE PROTEIN"/>
    <property type="match status" value="1"/>
</dbReference>
<feature type="transmembrane region" description="Helical" evidence="1">
    <location>
        <begin position="74"/>
        <end position="93"/>
    </location>
</feature>
<evidence type="ECO:0000313" key="3">
    <source>
        <dbReference type="EMBL" id="GAG92376.1"/>
    </source>
</evidence>
<comment type="caution">
    <text evidence="3">The sequence shown here is derived from an EMBL/GenBank/DDBJ whole genome shotgun (WGS) entry which is preliminary data.</text>
</comment>
<dbReference type="InterPro" id="IPR011701">
    <property type="entry name" value="MFS"/>
</dbReference>
<evidence type="ECO:0000259" key="2">
    <source>
        <dbReference type="PROSITE" id="PS50850"/>
    </source>
</evidence>
<keyword evidence="1" id="KW-0472">Membrane</keyword>
<evidence type="ECO:0000256" key="1">
    <source>
        <dbReference type="SAM" id="Phobius"/>
    </source>
</evidence>
<feature type="transmembrane region" description="Helical" evidence="1">
    <location>
        <begin position="99"/>
        <end position="117"/>
    </location>
</feature>
<feature type="non-terminal residue" evidence="3">
    <location>
        <position position="178"/>
    </location>
</feature>
<reference evidence="3" key="1">
    <citation type="journal article" date="2014" name="Front. Microbiol.">
        <title>High frequency of phylogenetically diverse reductive dehalogenase-homologous genes in deep subseafloor sedimentary metagenomes.</title>
        <authorList>
            <person name="Kawai M."/>
            <person name="Futagami T."/>
            <person name="Toyoda A."/>
            <person name="Takaki Y."/>
            <person name="Nishi S."/>
            <person name="Hori S."/>
            <person name="Arai W."/>
            <person name="Tsubouchi T."/>
            <person name="Morono Y."/>
            <person name="Uchiyama I."/>
            <person name="Ito T."/>
            <person name="Fujiyama A."/>
            <person name="Inagaki F."/>
            <person name="Takami H."/>
        </authorList>
    </citation>
    <scope>NUCLEOTIDE SEQUENCE</scope>
    <source>
        <strain evidence="3">Expedition CK06-06</strain>
    </source>
</reference>
<protein>
    <recommendedName>
        <fullName evidence="2">Major facilitator superfamily (MFS) profile domain-containing protein</fullName>
    </recommendedName>
</protein>
<dbReference type="PANTHER" id="PTHR43129">
    <property type="entry name" value="FOSMIDOMYCIN RESISTANCE PROTEIN"/>
    <property type="match status" value="1"/>
</dbReference>
<sequence>MIKFKKGLNKTKIFLSFSTHMVTDTYASFIIGLIPILAVKLELSLFLVSILTSVNFISNSLTQPAFGYLSDKYGIRYFLIAGPLAASIFISLLGVSPGYWFILVFLFLGNLGVAAIHPPTAATASHVGGSRKGLANSIISFGGAVGFSLGSLFVIFIVSKLGLKFTPLAAIPGIIMAL</sequence>
<dbReference type="AlphaFoldDB" id="X1D7C5"/>
<dbReference type="PROSITE" id="PS50850">
    <property type="entry name" value="MFS"/>
    <property type="match status" value="1"/>
</dbReference>
<feature type="transmembrane region" description="Helical" evidence="1">
    <location>
        <begin position="138"/>
        <end position="158"/>
    </location>
</feature>
<dbReference type="Gene3D" id="1.20.1250.20">
    <property type="entry name" value="MFS general substrate transporter like domains"/>
    <property type="match status" value="1"/>
</dbReference>
<dbReference type="Pfam" id="PF07690">
    <property type="entry name" value="MFS_1"/>
    <property type="match status" value="1"/>
</dbReference>
<name>X1D7C5_9ZZZZ</name>
<dbReference type="InterPro" id="IPR036259">
    <property type="entry name" value="MFS_trans_sf"/>
</dbReference>
<accession>X1D7C5</accession>
<gene>
    <name evidence="3" type="ORF">S01H4_48549</name>
</gene>
<dbReference type="GO" id="GO:0022857">
    <property type="term" value="F:transmembrane transporter activity"/>
    <property type="evidence" value="ECO:0007669"/>
    <property type="project" value="InterPro"/>
</dbReference>
<dbReference type="EMBL" id="BART01027380">
    <property type="protein sequence ID" value="GAG92376.1"/>
    <property type="molecule type" value="Genomic_DNA"/>
</dbReference>
<proteinExistence type="predicted"/>
<keyword evidence="1" id="KW-0812">Transmembrane</keyword>
<organism evidence="3">
    <name type="scientific">marine sediment metagenome</name>
    <dbReference type="NCBI Taxonomy" id="412755"/>
    <lineage>
        <taxon>unclassified sequences</taxon>
        <taxon>metagenomes</taxon>
        <taxon>ecological metagenomes</taxon>
    </lineage>
</organism>
<feature type="domain" description="Major facilitator superfamily (MFS) profile" evidence="2">
    <location>
        <begin position="1"/>
        <end position="178"/>
    </location>
</feature>